<accession>A0A740UNA4</accession>
<sequence>MSHLLMGIGSGREKNEHYLKAFFIGGNPDVNLNKAWLCNGGWSDNHG</sequence>
<dbReference type="EMBL" id="DAATWA010000003">
    <property type="protein sequence ID" value="HAF0353770.1"/>
    <property type="molecule type" value="Genomic_DNA"/>
</dbReference>
<protein>
    <submittedName>
        <fullName evidence="1">Uncharacterized protein</fullName>
    </submittedName>
</protein>
<dbReference type="AlphaFoldDB" id="A0A740UNA4"/>
<reference evidence="1" key="1">
    <citation type="journal article" date="2018" name="Genome Biol.">
        <title>SKESA: strategic k-mer extension for scrupulous assemblies.</title>
        <authorList>
            <person name="Souvorov A."/>
            <person name="Agarwala R."/>
            <person name="Lipman D.J."/>
        </authorList>
    </citation>
    <scope>NUCLEOTIDE SEQUENCE</scope>
    <source>
        <strain evidence="1">M86</strain>
    </source>
</reference>
<gene>
    <name evidence="1" type="ORF">G9F40_000822</name>
</gene>
<name>A0A740UNA4_SALGL</name>
<proteinExistence type="predicted"/>
<comment type="caution">
    <text evidence="1">The sequence shown here is derived from an EMBL/GenBank/DDBJ whole genome shotgun (WGS) entry which is preliminary data.</text>
</comment>
<organism evidence="1">
    <name type="scientific">Salmonella gallinarum</name>
    <dbReference type="NCBI Taxonomy" id="594"/>
    <lineage>
        <taxon>Bacteria</taxon>
        <taxon>Pseudomonadati</taxon>
        <taxon>Pseudomonadota</taxon>
        <taxon>Gammaproteobacteria</taxon>
        <taxon>Enterobacterales</taxon>
        <taxon>Enterobacteriaceae</taxon>
        <taxon>Salmonella</taxon>
    </lineage>
</organism>
<evidence type="ECO:0000313" key="1">
    <source>
        <dbReference type="EMBL" id="HAF0353770.1"/>
    </source>
</evidence>
<reference evidence="1" key="2">
    <citation type="submission" date="2018-07" db="EMBL/GenBank/DDBJ databases">
        <authorList>
            <consortium name="NCBI Pathogen Detection Project"/>
        </authorList>
    </citation>
    <scope>NUCLEOTIDE SEQUENCE</scope>
    <source>
        <strain evidence="1">M86</strain>
    </source>
</reference>